<dbReference type="Pfam" id="PF00583">
    <property type="entry name" value="Acetyltransf_1"/>
    <property type="match status" value="1"/>
</dbReference>
<dbReference type="InterPro" id="IPR000182">
    <property type="entry name" value="GNAT_dom"/>
</dbReference>
<keyword evidence="3" id="KW-1185">Reference proteome</keyword>
<protein>
    <submittedName>
        <fullName evidence="2">GNAT family N-acetyltransferase</fullName>
    </submittedName>
</protein>
<proteinExistence type="predicted"/>
<comment type="caution">
    <text evidence="2">The sequence shown here is derived from an EMBL/GenBank/DDBJ whole genome shotgun (WGS) entry which is preliminary data.</text>
</comment>
<dbReference type="InterPro" id="IPR016181">
    <property type="entry name" value="Acyl_CoA_acyltransferase"/>
</dbReference>
<dbReference type="RefSeq" id="WP_345638266.1">
    <property type="nucleotide sequence ID" value="NZ_BAABJQ010000041.1"/>
</dbReference>
<dbReference type="PROSITE" id="PS51186">
    <property type="entry name" value="GNAT"/>
    <property type="match status" value="1"/>
</dbReference>
<dbReference type="Proteomes" id="UP001501570">
    <property type="component" value="Unassembled WGS sequence"/>
</dbReference>
<sequence>MGSIRRAVEADAGALAGAVAEAFHDLAVCRWLVPDPQERRRVLPDNFRIFVEHGIEHGAVYTTDELDAVAVWFSDAPDGVPEILRYAERVARVCGAHTDRFQLLDEAMHAAHPADPPHEHLAFLAVRTAAQGRGLGSALLELRHEDLDQRGVPAYLEASSPRSRELYLRHGYADSGEPFAPKGGPEPCMWPMWRAPR</sequence>
<name>A0ABP9SP70_9ACTN</name>
<evidence type="ECO:0000313" key="3">
    <source>
        <dbReference type="Proteomes" id="UP001501570"/>
    </source>
</evidence>
<organism evidence="2 3">
    <name type="scientific">Rugosimonospora acidiphila</name>
    <dbReference type="NCBI Taxonomy" id="556531"/>
    <lineage>
        <taxon>Bacteria</taxon>
        <taxon>Bacillati</taxon>
        <taxon>Actinomycetota</taxon>
        <taxon>Actinomycetes</taxon>
        <taxon>Micromonosporales</taxon>
        <taxon>Micromonosporaceae</taxon>
        <taxon>Rugosimonospora</taxon>
    </lineage>
</organism>
<evidence type="ECO:0000259" key="1">
    <source>
        <dbReference type="PROSITE" id="PS51186"/>
    </source>
</evidence>
<feature type="domain" description="N-acetyltransferase" evidence="1">
    <location>
        <begin position="56"/>
        <end position="197"/>
    </location>
</feature>
<dbReference type="PANTHER" id="PTHR42791:SF1">
    <property type="entry name" value="N-ACETYLTRANSFERASE DOMAIN-CONTAINING PROTEIN"/>
    <property type="match status" value="1"/>
</dbReference>
<gene>
    <name evidence="2" type="ORF">GCM10023322_77080</name>
</gene>
<dbReference type="Gene3D" id="3.40.630.30">
    <property type="match status" value="1"/>
</dbReference>
<dbReference type="InterPro" id="IPR052523">
    <property type="entry name" value="Trichothecene_AcTrans"/>
</dbReference>
<dbReference type="PANTHER" id="PTHR42791">
    <property type="entry name" value="GNAT FAMILY ACETYLTRANSFERASE"/>
    <property type="match status" value="1"/>
</dbReference>
<accession>A0ABP9SP70</accession>
<reference evidence="3" key="1">
    <citation type="journal article" date="2019" name="Int. J. Syst. Evol. Microbiol.">
        <title>The Global Catalogue of Microorganisms (GCM) 10K type strain sequencing project: providing services to taxonomists for standard genome sequencing and annotation.</title>
        <authorList>
            <consortium name="The Broad Institute Genomics Platform"/>
            <consortium name="The Broad Institute Genome Sequencing Center for Infectious Disease"/>
            <person name="Wu L."/>
            <person name="Ma J."/>
        </authorList>
    </citation>
    <scope>NUCLEOTIDE SEQUENCE [LARGE SCALE GENOMIC DNA]</scope>
    <source>
        <strain evidence="3">JCM 18304</strain>
    </source>
</reference>
<dbReference type="CDD" id="cd04301">
    <property type="entry name" value="NAT_SF"/>
    <property type="match status" value="1"/>
</dbReference>
<evidence type="ECO:0000313" key="2">
    <source>
        <dbReference type="EMBL" id="GAA5200055.1"/>
    </source>
</evidence>
<dbReference type="SUPFAM" id="SSF55729">
    <property type="entry name" value="Acyl-CoA N-acyltransferases (Nat)"/>
    <property type="match status" value="1"/>
</dbReference>
<dbReference type="EMBL" id="BAABJQ010000041">
    <property type="protein sequence ID" value="GAA5200055.1"/>
    <property type="molecule type" value="Genomic_DNA"/>
</dbReference>